<evidence type="ECO:0000256" key="5">
    <source>
        <dbReference type="ARBA" id="ARBA00022670"/>
    </source>
</evidence>
<evidence type="ECO:0000256" key="8">
    <source>
        <dbReference type="ARBA" id="ARBA00022737"/>
    </source>
</evidence>
<dbReference type="Pfam" id="PF02163">
    <property type="entry name" value="Peptidase_M50"/>
    <property type="match status" value="1"/>
</dbReference>
<evidence type="ECO:0000256" key="4">
    <source>
        <dbReference type="ARBA" id="ARBA00022475"/>
    </source>
</evidence>
<dbReference type="GO" id="GO:0005886">
    <property type="term" value="C:plasma membrane"/>
    <property type="evidence" value="ECO:0007669"/>
    <property type="project" value="UniProtKB-SubCell"/>
</dbReference>
<evidence type="ECO:0000256" key="2">
    <source>
        <dbReference type="ARBA" id="ARBA00004651"/>
    </source>
</evidence>
<dbReference type="InterPro" id="IPR008915">
    <property type="entry name" value="Peptidase_M50"/>
</dbReference>
<dbReference type="GO" id="GO:0008237">
    <property type="term" value="F:metallopeptidase activity"/>
    <property type="evidence" value="ECO:0007669"/>
    <property type="project" value="UniProtKB-KW"/>
</dbReference>
<protein>
    <submittedName>
        <fullName evidence="18">Unannotated protein</fullName>
    </submittedName>
</protein>
<feature type="transmembrane region" description="Helical" evidence="15">
    <location>
        <begin position="200"/>
        <end position="219"/>
    </location>
</feature>
<feature type="transmembrane region" description="Helical" evidence="15">
    <location>
        <begin position="225"/>
        <end position="246"/>
    </location>
</feature>
<comment type="subcellular location">
    <subcellularLocation>
        <location evidence="2">Cell membrane</location>
        <topology evidence="2">Multi-pass membrane protein</topology>
    </subcellularLocation>
</comment>
<dbReference type="GO" id="GO:0006508">
    <property type="term" value="P:proteolysis"/>
    <property type="evidence" value="ECO:0007669"/>
    <property type="project" value="UniProtKB-KW"/>
</dbReference>
<keyword evidence="6 15" id="KW-0812">Transmembrane</keyword>
<evidence type="ECO:0000256" key="3">
    <source>
        <dbReference type="ARBA" id="ARBA00007931"/>
    </source>
</evidence>
<keyword evidence="4" id="KW-1003">Cell membrane</keyword>
<comment type="cofactor">
    <cofactor evidence="1">
        <name>Zn(2+)</name>
        <dbReference type="ChEBI" id="CHEBI:29105"/>
    </cofactor>
</comment>
<evidence type="ECO:0000256" key="7">
    <source>
        <dbReference type="ARBA" id="ARBA00022723"/>
    </source>
</evidence>
<evidence type="ECO:0000256" key="15">
    <source>
        <dbReference type="SAM" id="Phobius"/>
    </source>
</evidence>
<reference evidence="18" key="1">
    <citation type="submission" date="2020-05" db="EMBL/GenBank/DDBJ databases">
        <authorList>
            <person name="Chiriac C."/>
            <person name="Salcher M."/>
            <person name="Ghai R."/>
            <person name="Kavagutti S V."/>
        </authorList>
    </citation>
    <scope>NUCLEOTIDE SEQUENCE</scope>
</reference>
<feature type="domain" description="CBS" evidence="16">
    <location>
        <begin position="338"/>
        <end position="382"/>
    </location>
</feature>
<feature type="transmembrane region" description="Helical" evidence="15">
    <location>
        <begin position="152"/>
        <end position="179"/>
    </location>
</feature>
<sequence length="389" mass="41079">MFGERSIPLFRISGIRIGANPSWFIFLFLMIYYLSGYFGDVLVGSSNTLSFAVAIAATLLFFASLLLHELGHAMAARRQGIATEGIDLWLFGGVAKLSRDSRTPGEEFKVAAAGPAVTAVIVLICIAIAAVASQTSQLVDTAQMNIIASSPLTALVGWLALINVALLLFNLVPAFPLDGGRIARSIAWKVTGQRGKGTRFAGYLGQLFGGVMILLGVLAVGRGDIVSGIWFAVLGWFLASAARGAVASSRFTDEIDGITVSDVMDGELVTIPDFTTVIDADEQYFARYSWPWFAVVDPLGRFEGVLTAARVDDEIKAGRPATKVGELIDPASGAASAVRSDAPLESLLTADALRQIGAVIVVDGDSRLCGVVTEQQLARALAAATPQHS</sequence>
<evidence type="ECO:0000256" key="1">
    <source>
        <dbReference type="ARBA" id="ARBA00001947"/>
    </source>
</evidence>
<proteinExistence type="inferred from homology"/>
<evidence type="ECO:0000256" key="11">
    <source>
        <dbReference type="ARBA" id="ARBA00022989"/>
    </source>
</evidence>
<keyword evidence="12" id="KW-0482">Metalloprotease</keyword>
<organism evidence="18">
    <name type="scientific">freshwater metagenome</name>
    <dbReference type="NCBI Taxonomy" id="449393"/>
    <lineage>
        <taxon>unclassified sequences</taxon>
        <taxon>metagenomes</taxon>
        <taxon>ecological metagenomes</taxon>
    </lineage>
</organism>
<feature type="domain" description="CBS" evidence="16">
    <location>
        <begin position="260"/>
        <end position="309"/>
    </location>
</feature>
<gene>
    <name evidence="18" type="ORF">UFOPK3547_01636</name>
</gene>
<keyword evidence="13" id="KW-0129">CBS domain</keyword>
<keyword evidence="9" id="KW-0378">Hydrolase</keyword>
<feature type="transmembrane region" description="Helical" evidence="15">
    <location>
        <begin position="21"/>
        <end position="39"/>
    </location>
</feature>
<dbReference type="PIRSF" id="PIRSF006404">
    <property type="entry name" value="UCP006404_Pept_M50_CBS"/>
    <property type="match status" value="1"/>
</dbReference>
<keyword evidence="8" id="KW-0677">Repeat</keyword>
<dbReference type="InterPro" id="IPR016483">
    <property type="entry name" value="UCP006404_Pept_M50_CBS"/>
</dbReference>
<evidence type="ECO:0000313" key="18">
    <source>
        <dbReference type="EMBL" id="CAB4347298.1"/>
    </source>
</evidence>
<dbReference type="Gene3D" id="3.10.580.10">
    <property type="entry name" value="CBS-domain"/>
    <property type="match status" value="1"/>
</dbReference>
<dbReference type="InterPro" id="IPR000644">
    <property type="entry name" value="CBS_dom"/>
</dbReference>
<dbReference type="Pfam" id="PF00571">
    <property type="entry name" value="CBS"/>
    <property type="match status" value="2"/>
</dbReference>
<dbReference type="InterPro" id="IPR046342">
    <property type="entry name" value="CBS_dom_sf"/>
</dbReference>
<dbReference type="PANTHER" id="PTHR39188">
    <property type="entry name" value="MEMBRANE-ASSOCIATED ZINC METALLOPROTEASE M50B"/>
    <property type="match status" value="1"/>
</dbReference>
<feature type="domain" description="Peptidase M50" evidence="17">
    <location>
        <begin position="57"/>
        <end position="195"/>
    </location>
</feature>
<accession>A0A6J6A0I2</accession>
<dbReference type="PANTHER" id="PTHR39188:SF3">
    <property type="entry name" value="STAGE IV SPORULATION PROTEIN FB"/>
    <property type="match status" value="1"/>
</dbReference>
<name>A0A6J6A0I2_9ZZZZ</name>
<evidence type="ECO:0000256" key="12">
    <source>
        <dbReference type="ARBA" id="ARBA00023049"/>
    </source>
</evidence>
<comment type="similarity">
    <text evidence="3">Belongs to the peptidase M50B family.</text>
</comment>
<feature type="transmembrane region" description="Helical" evidence="15">
    <location>
        <begin position="51"/>
        <end position="68"/>
    </location>
</feature>
<dbReference type="CDD" id="cd06164">
    <property type="entry name" value="S2P-M50_SpoIVFB_CBS"/>
    <property type="match status" value="1"/>
</dbReference>
<keyword evidence="10" id="KW-0862">Zinc</keyword>
<keyword evidence="5" id="KW-0645">Protease</keyword>
<dbReference type="GO" id="GO:0046872">
    <property type="term" value="F:metal ion binding"/>
    <property type="evidence" value="ECO:0007669"/>
    <property type="project" value="UniProtKB-KW"/>
</dbReference>
<evidence type="ECO:0000256" key="13">
    <source>
        <dbReference type="ARBA" id="ARBA00023122"/>
    </source>
</evidence>
<keyword evidence="7" id="KW-0479">Metal-binding</keyword>
<keyword evidence="14 15" id="KW-0472">Membrane</keyword>
<dbReference type="EMBL" id="CAESAN010000191">
    <property type="protein sequence ID" value="CAB4347298.1"/>
    <property type="molecule type" value="Genomic_DNA"/>
</dbReference>
<evidence type="ECO:0000256" key="10">
    <source>
        <dbReference type="ARBA" id="ARBA00022833"/>
    </source>
</evidence>
<evidence type="ECO:0000256" key="6">
    <source>
        <dbReference type="ARBA" id="ARBA00022692"/>
    </source>
</evidence>
<dbReference type="SUPFAM" id="SSF54631">
    <property type="entry name" value="CBS-domain pair"/>
    <property type="match status" value="1"/>
</dbReference>
<dbReference type="AlphaFoldDB" id="A0A6J6A0I2"/>
<keyword evidence="11 15" id="KW-1133">Transmembrane helix</keyword>
<evidence type="ECO:0000256" key="14">
    <source>
        <dbReference type="ARBA" id="ARBA00023136"/>
    </source>
</evidence>
<feature type="transmembrane region" description="Helical" evidence="15">
    <location>
        <begin position="110"/>
        <end position="132"/>
    </location>
</feature>
<evidence type="ECO:0000259" key="16">
    <source>
        <dbReference type="Pfam" id="PF00571"/>
    </source>
</evidence>
<evidence type="ECO:0000259" key="17">
    <source>
        <dbReference type="Pfam" id="PF02163"/>
    </source>
</evidence>
<evidence type="ECO:0000256" key="9">
    <source>
        <dbReference type="ARBA" id="ARBA00022801"/>
    </source>
</evidence>